<feature type="non-terminal residue" evidence="2">
    <location>
        <position position="1"/>
    </location>
</feature>
<evidence type="ECO:0000313" key="3">
    <source>
        <dbReference type="Proteomes" id="UP000257109"/>
    </source>
</evidence>
<dbReference type="OrthoDB" id="786951at2759"/>
<organism evidence="2 3">
    <name type="scientific">Mucuna pruriens</name>
    <name type="common">Velvet bean</name>
    <name type="synonym">Dolichos pruriens</name>
    <dbReference type="NCBI Taxonomy" id="157652"/>
    <lineage>
        <taxon>Eukaryota</taxon>
        <taxon>Viridiplantae</taxon>
        <taxon>Streptophyta</taxon>
        <taxon>Embryophyta</taxon>
        <taxon>Tracheophyta</taxon>
        <taxon>Spermatophyta</taxon>
        <taxon>Magnoliopsida</taxon>
        <taxon>eudicotyledons</taxon>
        <taxon>Gunneridae</taxon>
        <taxon>Pentapetalae</taxon>
        <taxon>rosids</taxon>
        <taxon>fabids</taxon>
        <taxon>Fabales</taxon>
        <taxon>Fabaceae</taxon>
        <taxon>Papilionoideae</taxon>
        <taxon>50 kb inversion clade</taxon>
        <taxon>NPAAA clade</taxon>
        <taxon>indigoferoid/millettioid clade</taxon>
        <taxon>Phaseoleae</taxon>
        <taxon>Mucuna</taxon>
    </lineage>
</organism>
<dbReference type="GO" id="GO:0003676">
    <property type="term" value="F:nucleic acid binding"/>
    <property type="evidence" value="ECO:0007669"/>
    <property type="project" value="InterPro"/>
</dbReference>
<sequence>MVNHHRLSMAIVVEGGTMEFTPLMIKKGFRVGQGLGKNLHGISKSIELKGNPRRNGLGY</sequence>
<accession>A0A371HVA7</accession>
<dbReference type="EMBL" id="QJKJ01001629">
    <property type="protein sequence ID" value="RDY06719.1"/>
    <property type="molecule type" value="Genomic_DNA"/>
</dbReference>
<dbReference type="PROSITE" id="PS50174">
    <property type="entry name" value="G_PATCH"/>
    <property type="match status" value="1"/>
</dbReference>
<proteinExistence type="predicted"/>
<name>A0A371HVA7_MUCPR</name>
<feature type="domain" description="G-patch" evidence="1">
    <location>
        <begin position="23"/>
        <end position="59"/>
    </location>
</feature>
<comment type="caution">
    <text evidence="2">The sequence shown here is derived from an EMBL/GenBank/DDBJ whole genome shotgun (WGS) entry which is preliminary data.</text>
</comment>
<evidence type="ECO:0000313" key="2">
    <source>
        <dbReference type="EMBL" id="RDY06719.1"/>
    </source>
</evidence>
<gene>
    <name evidence="2" type="ORF">CR513_09243</name>
</gene>
<dbReference type="Proteomes" id="UP000257109">
    <property type="component" value="Unassembled WGS sequence"/>
</dbReference>
<dbReference type="Pfam" id="PF01585">
    <property type="entry name" value="G-patch"/>
    <property type="match status" value="1"/>
</dbReference>
<keyword evidence="3" id="KW-1185">Reference proteome</keyword>
<protein>
    <recommendedName>
        <fullName evidence="1">G-patch domain-containing protein</fullName>
    </recommendedName>
</protein>
<dbReference type="AlphaFoldDB" id="A0A371HVA7"/>
<evidence type="ECO:0000259" key="1">
    <source>
        <dbReference type="PROSITE" id="PS50174"/>
    </source>
</evidence>
<dbReference type="InterPro" id="IPR000467">
    <property type="entry name" value="G_patch_dom"/>
</dbReference>
<reference evidence="2" key="1">
    <citation type="submission" date="2018-05" db="EMBL/GenBank/DDBJ databases">
        <title>Draft genome of Mucuna pruriens seed.</title>
        <authorList>
            <person name="Nnadi N.E."/>
            <person name="Vos R."/>
            <person name="Hasami M.H."/>
            <person name="Devisetty U.K."/>
            <person name="Aguiy J.C."/>
        </authorList>
    </citation>
    <scope>NUCLEOTIDE SEQUENCE [LARGE SCALE GENOMIC DNA]</scope>
    <source>
        <strain evidence="2">JCA_2017</strain>
    </source>
</reference>